<dbReference type="GO" id="GO:0006623">
    <property type="term" value="P:protein targeting to vacuole"/>
    <property type="evidence" value="ECO:0007669"/>
    <property type="project" value="TreeGrafter"/>
</dbReference>
<evidence type="ECO:0000256" key="10">
    <source>
        <dbReference type="ARBA" id="ARBA00072009"/>
    </source>
</evidence>
<organism evidence="13 14">
    <name type="scientific">Penicillium canescens</name>
    <dbReference type="NCBI Taxonomy" id="5083"/>
    <lineage>
        <taxon>Eukaryota</taxon>
        <taxon>Fungi</taxon>
        <taxon>Dikarya</taxon>
        <taxon>Ascomycota</taxon>
        <taxon>Pezizomycotina</taxon>
        <taxon>Eurotiomycetes</taxon>
        <taxon>Eurotiomycetidae</taxon>
        <taxon>Eurotiales</taxon>
        <taxon>Aspergillaceae</taxon>
        <taxon>Penicillium</taxon>
    </lineage>
</organism>
<evidence type="ECO:0000259" key="12">
    <source>
        <dbReference type="PROSITE" id="PS50195"/>
    </source>
</evidence>
<keyword evidence="14" id="KW-1185">Reference proteome</keyword>
<dbReference type="PROSITE" id="PS50195">
    <property type="entry name" value="PX"/>
    <property type="match status" value="1"/>
</dbReference>
<accession>A0AAD6NCB2</accession>
<dbReference type="InterPro" id="IPR001683">
    <property type="entry name" value="PX_dom"/>
</dbReference>
<dbReference type="Pfam" id="PF00787">
    <property type="entry name" value="PX"/>
    <property type="match status" value="1"/>
</dbReference>
<dbReference type="InterPro" id="IPR036871">
    <property type="entry name" value="PX_dom_sf"/>
</dbReference>
<dbReference type="CDD" id="cd06866">
    <property type="entry name" value="PX_SNX8_Mvp1p_like"/>
    <property type="match status" value="1"/>
</dbReference>
<reference evidence="13" key="2">
    <citation type="submission" date="2023-01" db="EMBL/GenBank/DDBJ databases">
        <authorList>
            <person name="Petersen C."/>
        </authorList>
    </citation>
    <scope>NUCLEOTIDE SEQUENCE</scope>
    <source>
        <strain evidence="13">IBT 15450</strain>
    </source>
</reference>
<feature type="compositionally biased region" description="Basic and acidic residues" evidence="11">
    <location>
        <begin position="312"/>
        <end position="323"/>
    </location>
</feature>
<protein>
    <recommendedName>
        <fullName evidence="5">Sorting nexin MVP1</fullName>
    </recommendedName>
    <alternativeName>
        <fullName evidence="10">Sorting nexin mvp1</fullName>
    </alternativeName>
</protein>
<dbReference type="Gene3D" id="1.20.1270.60">
    <property type="entry name" value="Arfaptin homology (AH) domain/BAR domain"/>
    <property type="match status" value="1"/>
</dbReference>
<feature type="compositionally biased region" description="Polar residues" evidence="11">
    <location>
        <begin position="301"/>
        <end position="310"/>
    </location>
</feature>
<dbReference type="GO" id="GO:0042147">
    <property type="term" value="P:retrograde transport, endosome to Golgi"/>
    <property type="evidence" value="ECO:0007669"/>
    <property type="project" value="InterPro"/>
</dbReference>
<dbReference type="GO" id="GO:0005768">
    <property type="term" value="C:endosome"/>
    <property type="evidence" value="ECO:0007669"/>
    <property type="project" value="TreeGrafter"/>
</dbReference>
<dbReference type="PANTHER" id="PTHR47554">
    <property type="entry name" value="SORTING NEXIN MVP1"/>
    <property type="match status" value="1"/>
</dbReference>
<sequence length="777" mass="85848">MDPLSPDSLLLNSYVLSTWQILRLIVNIVIAITSTPDPDSSSAQTSSLMSLFGTSPEDPSTGNAAQRSKSSLFADEPATGGSSSLFADEDADDSSSPWKIQNNSAKRTARRNLVRTLLPATDVPESYVDAYDLILNSGDRVGSGIGLTSVREILSSSGLTATDQSKILNLVSSGDHESFGGLGRAEFNVLLALVGLAQEGEELSFDAVDDRRKKLPQPKTVYLDRLRAAGDASSDHPHRPVTPPSQAPPVPTPGSTHSRPARRESLGGLEADPWGSPQLHRGHNHETLDAEQRALNGYGSVRSTTNTWSSKAVEEAHQGDTVERGPANGQTEVPPPGSSGSGWGHNLSSTGPNQQGGFGGVERPALGGFGPLEDDPHEIAPRRRSLGLSRSTNPQVEETVTVTLLPEKEGLFMFQHRNYEVKSARRGSTVIRRYSDFVWLLDCLQKRFPFRQLPLLPPKRVSVNGTHLSADSNSFLDKRRHGLVRFTNALVRHPVLGQEQLVVMFLTVPTELSVWRKQATISVQDEFVGRTLPPDLEDSLPPTLDETFETVRNGVKRSAEIYINLCTLLERLSKRNDGLAADHLRFSLALQSLTEVTKDTYAVDTNDIPALNEGITATARHLSASQSLLEDEARGWTEGVLEDLKRQRDCLVSVREMFDRRDRYARNNIPQLERRIETNERKLQDLRARPAGTAKPGEIEKVEDSIFKDKESIVQQHARGVFIKECIRDELVHFQQSQYHISRLHQDWSQERVKYSELQADNWRGLSDEVEGMPTGV</sequence>
<feature type="compositionally biased region" description="Pro residues" evidence="11">
    <location>
        <begin position="240"/>
        <end position="252"/>
    </location>
</feature>
<comment type="caution">
    <text evidence="13">The sequence shown here is derived from an EMBL/GenBank/DDBJ whole genome shotgun (WGS) entry which is preliminary data.</text>
</comment>
<dbReference type="InterPro" id="IPR035704">
    <property type="entry name" value="SNX8/Mvp1_PX"/>
</dbReference>
<evidence type="ECO:0000256" key="8">
    <source>
        <dbReference type="ARBA" id="ARBA00022927"/>
    </source>
</evidence>
<evidence type="ECO:0000256" key="1">
    <source>
        <dbReference type="ARBA" id="ARBA00002474"/>
    </source>
</evidence>
<evidence type="ECO:0000256" key="6">
    <source>
        <dbReference type="ARBA" id="ARBA00022448"/>
    </source>
</evidence>
<dbReference type="Proteomes" id="UP001219568">
    <property type="component" value="Unassembled WGS sequence"/>
</dbReference>
<dbReference type="EMBL" id="JAQJZL010000002">
    <property type="protein sequence ID" value="KAJ6051418.1"/>
    <property type="molecule type" value="Genomic_DNA"/>
</dbReference>
<dbReference type="GO" id="GO:0016020">
    <property type="term" value="C:membrane"/>
    <property type="evidence" value="ECO:0007669"/>
    <property type="project" value="UniProtKB-SubCell"/>
</dbReference>
<dbReference type="Gene3D" id="1.10.238.10">
    <property type="entry name" value="EF-hand"/>
    <property type="match status" value="1"/>
</dbReference>
<dbReference type="PANTHER" id="PTHR47554:SF1">
    <property type="entry name" value="SORTING NEXIN MVP1"/>
    <property type="match status" value="1"/>
</dbReference>
<dbReference type="InterPro" id="IPR028662">
    <property type="entry name" value="SNX8/Mvp1"/>
</dbReference>
<keyword evidence="8" id="KW-0653">Protein transport</keyword>
<evidence type="ECO:0000256" key="7">
    <source>
        <dbReference type="ARBA" id="ARBA00022490"/>
    </source>
</evidence>
<feature type="region of interest" description="Disordered" evidence="11">
    <location>
        <begin position="36"/>
        <end position="103"/>
    </location>
</feature>
<keyword evidence="9" id="KW-0472">Membrane</keyword>
<evidence type="ECO:0000256" key="4">
    <source>
        <dbReference type="ARBA" id="ARBA00010883"/>
    </source>
</evidence>
<name>A0AAD6NCB2_PENCN</name>
<comment type="subcellular location">
    <subcellularLocation>
        <location evidence="3">Cytoplasm</location>
    </subcellularLocation>
    <subcellularLocation>
        <location evidence="2">Membrane</location>
        <topology evidence="2">Peripheral membrane protein</topology>
        <orientation evidence="2">Cytoplasmic side</orientation>
    </subcellularLocation>
</comment>
<dbReference type="SMART" id="SM00312">
    <property type="entry name" value="PX"/>
    <property type="match status" value="1"/>
</dbReference>
<feature type="domain" description="PX" evidence="12">
    <location>
        <begin position="397"/>
        <end position="512"/>
    </location>
</feature>
<dbReference type="FunFam" id="3.30.1520.10:FF:000037">
    <property type="entry name" value="Sorting nexin mvp-1"/>
    <property type="match status" value="1"/>
</dbReference>
<proteinExistence type="inferred from homology"/>
<feature type="compositionally biased region" description="Low complexity" evidence="11">
    <location>
        <begin position="40"/>
        <end position="50"/>
    </location>
</feature>
<evidence type="ECO:0000313" key="14">
    <source>
        <dbReference type="Proteomes" id="UP001219568"/>
    </source>
</evidence>
<dbReference type="GO" id="GO:0032266">
    <property type="term" value="F:phosphatidylinositol-3-phosphate binding"/>
    <property type="evidence" value="ECO:0007669"/>
    <property type="project" value="TreeGrafter"/>
</dbReference>
<dbReference type="InterPro" id="IPR027267">
    <property type="entry name" value="AH/BAR_dom_sf"/>
</dbReference>
<dbReference type="SUPFAM" id="SSF64268">
    <property type="entry name" value="PX domain"/>
    <property type="match status" value="1"/>
</dbReference>
<evidence type="ECO:0000256" key="3">
    <source>
        <dbReference type="ARBA" id="ARBA00004496"/>
    </source>
</evidence>
<feature type="compositionally biased region" description="Polar residues" evidence="11">
    <location>
        <begin position="57"/>
        <end position="71"/>
    </location>
</feature>
<dbReference type="GO" id="GO:0005829">
    <property type="term" value="C:cytosol"/>
    <property type="evidence" value="ECO:0007669"/>
    <property type="project" value="GOC"/>
</dbReference>
<dbReference type="Pfam" id="PF19566">
    <property type="entry name" value="Snx8_BAR_dom"/>
    <property type="match status" value="1"/>
</dbReference>
<gene>
    <name evidence="13" type="ORF">N7460_001952</name>
</gene>
<keyword evidence="6" id="KW-0813">Transport</keyword>
<dbReference type="InterPro" id="IPR045734">
    <property type="entry name" value="Snx8_BAR_dom"/>
</dbReference>
<dbReference type="Gene3D" id="3.30.1520.10">
    <property type="entry name" value="Phox-like domain"/>
    <property type="match status" value="1"/>
</dbReference>
<evidence type="ECO:0000256" key="2">
    <source>
        <dbReference type="ARBA" id="ARBA00004287"/>
    </source>
</evidence>
<evidence type="ECO:0000256" key="5">
    <source>
        <dbReference type="ARBA" id="ARBA00014268"/>
    </source>
</evidence>
<reference evidence="13" key="1">
    <citation type="journal article" date="2023" name="IMA Fungus">
        <title>Comparative genomic study of the Penicillium genus elucidates a diverse pangenome and 15 lateral gene transfer events.</title>
        <authorList>
            <person name="Petersen C."/>
            <person name="Sorensen T."/>
            <person name="Nielsen M.R."/>
            <person name="Sondergaard T.E."/>
            <person name="Sorensen J.L."/>
            <person name="Fitzpatrick D.A."/>
            <person name="Frisvad J.C."/>
            <person name="Nielsen K.L."/>
        </authorList>
    </citation>
    <scope>NUCLEOTIDE SEQUENCE</scope>
    <source>
        <strain evidence="13">IBT 15450</strain>
    </source>
</reference>
<dbReference type="CDD" id="cd07597">
    <property type="entry name" value="BAR_SNX8"/>
    <property type="match status" value="1"/>
</dbReference>
<evidence type="ECO:0000313" key="13">
    <source>
        <dbReference type="EMBL" id="KAJ6051418.1"/>
    </source>
</evidence>
<feature type="region of interest" description="Disordered" evidence="11">
    <location>
        <begin position="230"/>
        <end position="284"/>
    </location>
</feature>
<dbReference type="AlphaFoldDB" id="A0AAD6NCB2"/>
<comment type="similarity">
    <text evidence="4">Belongs to the sorting nexin family.</text>
</comment>
<feature type="region of interest" description="Disordered" evidence="11">
    <location>
        <begin position="300"/>
        <end position="376"/>
    </location>
</feature>
<evidence type="ECO:0000256" key="11">
    <source>
        <dbReference type="SAM" id="MobiDB-lite"/>
    </source>
</evidence>
<keyword evidence="7" id="KW-0963">Cytoplasm</keyword>
<feature type="compositionally biased region" description="Polar residues" evidence="11">
    <location>
        <begin position="94"/>
        <end position="103"/>
    </location>
</feature>
<comment type="function">
    <text evidence="1">Required for vacuolar protein sorting.</text>
</comment>
<dbReference type="FunFam" id="1.20.1270.60:FF:000072">
    <property type="entry name" value="Sorting nexin MVP1"/>
    <property type="match status" value="1"/>
</dbReference>
<evidence type="ECO:0000256" key="9">
    <source>
        <dbReference type="ARBA" id="ARBA00023136"/>
    </source>
</evidence>